<name>A0AAN6Z411_9PEZI</name>
<evidence type="ECO:0000259" key="3">
    <source>
        <dbReference type="Pfam" id="PF12588"/>
    </source>
</evidence>
<evidence type="ECO:0000256" key="1">
    <source>
        <dbReference type="ARBA" id="ARBA00022793"/>
    </source>
</evidence>
<sequence>MVHQHGDHSEIPHKHRVDRPGAWLPADHRVHREWLGRQIDLVDKHGEKELIPVLREFKELIESNPRIYMYFTEMWDEIPSKPPYQNDPTGKSQIRNYHHMLQVLNYVFGRAPEWTDAAASVGMVGVPMAAIFDYAMGTPSGHAAFLDPDVNRMLKKILNEWGKYLKVCSNLTLNTSPESAEVLGDHRAGWFGEVGYKDLMEVANAPNKTSFEFQDMYICEPSEKHFGFKSWDDFFTRKIKDSARPVVSPDDDNVVANACESKVFNVCRDAKLRDKFWIKGQPYSVVDMLGNDPLSKQFAGATVYQAFLSALSYHRWHAPVSGRVKRCFVRDGTYFSEPLFESSADGGDIDTGGISVAQGYLSALATRAIIFIEADNPAIGLMAFIGIGMDEVSTCEITVTEGQHVKKGDEIGMFHFGGSSFCLLLRKGVKVRGFPEPGRKENVPVRSRLAVVEP</sequence>
<keyword evidence="5" id="KW-1185">Reference proteome</keyword>
<dbReference type="Pfam" id="PF12588">
    <property type="entry name" value="PSDC"/>
    <property type="match status" value="1"/>
</dbReference>
<dbReference type="RefSeq" id="XP_062648217.1">
    <property type="nucleotide sequence ID" value="XM_062788804.1"/>
</dbReference>
<dbReference type="GO" id="GO:0005739">
    <property type="term" value="C:mitochondrion"/>
    <property type="evidence" value="ECO:0007669"/>
    <property type="project" value="TreeGrafter"/>
</dbReference>
<keyword evidence="1" id="KW-0210">Decarboxylase</keyword>
<dbReference type="GO" id="GO:0004609">
    <property type="term" value="F:phosphatidylserine decarboxylase activity"/>
    <property type="evidence" value="ECO:0007669"/>
    <property type="project" value="InterPro"/>
</dbReference>
<dbReference type="PANTHER" id="PTHR10067">
    <property type="entry name" value="PHOSPHATIDYLSERINE DECARBOXYLASE"/>
    <property type="match status" value="1"/>
</dbReference>
<comment type="caution">
    <text evidence="4">The sequence shown here is derived from an EMBL/GenBank/DDBJ whole genome shotgun (WGS) entry which is preliminary data.</text>
</comment>
<dbReference type="EMBL" id="MU853227">
    <property type="protein sequence ID" value="KAK4124446.1"/>
    <property type="molecule type" value="Genomic_DNA"/>
</dbReference>
<evidence type="ECO:0000313" key="5">
    <source>
        <dbReference type="Proteomes" id="UP001302602"/>
    </source>
</evidence>
<dbReference type="PANTHER" id="PTHR10067:SF9">
    <property type="entry name" value="PHOSPHATIDYLSERINE DECARBOXYLASE FAMILY PROTEIN (AFU_ORTHOLOGUE AFUA_7G01730)"/>
    <property type="match status" value="1"/>
</dbReference>
<dbReference type="InterPro" id="IPR022237">
    <property type="entry name" value="PsiD-like"/>
</dbReference>
<feature type="domain" description="L-tryptophan decarboxylase PsiD-like" evidence="3">
    <location>
        <begin position="52"/>
        <end position="198"/>
    </location>
</feature>
<protein>
    <recommendedName>
        <fullName evidence="3">L-tryptophan decarboxylase PsiD-like domain-containing protein</fullName>
    </recommendedName>
</protein>
<reference evidence="4" key="1">
    <citation type="journal article" date="2023" name="Mol. Phylogenet. Evol.">
        <title>Genome-scale phylogeny and comparative genomics of the fungal order Sordariales.</title>
        <authorList>
            <person name="Hensen N."/>
            <person name="Bonometti L."/>
            <person name="Westerberg I."/>
            <person name="Brannstrom I.O."/>
            <person name="Guillou S."/>
            <person name="Cros-Aarteil S."/>
            <person name="Calhoun S."/>
            <person name="Haridas S."/>
            <person name="Kuo A."/>
            <person name="Mondo S."/>
            <person name="Pangilinan J."/>
            <person name="Riley R."/>
            <person name="LaButti K."/>
            <person name="Andreopoulos B."/>
            <person name="Lipzen A."/>
            <person name="Chen C."/>
            <person name="Yan M."/>
            <person name="Daum C."/>
            <person name="Ng V."/>
            <person name="Clum A."/>
            <person name="Steindorff A."/>
            <person name="Ohm R.A."/>
            <person name="Martin F."/>
            <person name="Silar P."/>
            <person name="Natvig D.O."/>
            <person name="Lalanne C."/>
            <person name="Gautier V."/>
            <person name="Ament-Velasquez S.L."/>
            <person name="Kruys A."/>
            <person name="Hutchinson M.I."/>
            <person name="Powell A.J."/>
            <person name="Barry K."/>
            <person name="Miller A.N."/>
            <person name="Grigoriev I.V."/>
            <person name="Debuchy R."/>
            <person name="Gladieux P."/>
            <person name="Hiltunen Thoren M."/>
            <person name="Johannesson H."/>
        </authorList>
    </citation>
    <scope>NUCLEOTIDE SEQUENCE</scope>
    <source>
        <strain evidence="4">CBS 731.68</strain>
    </source>
</reference>
<dbReference type="AlphaFoldDB" id="A0AAN6Z411"/>
<dbReference type="GeneID" id="87825574"/>
<reference evidence="4" key="2">
    <citation type="submission" date="2023-05" db="EMBL/GenBank/DDBJ databases">
        <authorList>
            <consortium name="Lawrence Berkeley National Laboratory"/>
            <person name="Steindorff A."/>
            <person name="Hensen N."/>
            <person name="Bonometti L."/>
            <person name="Westerberg I."/>
            <person name="Brannstrom I.O."/>
            <person name="Guillou S."/>
            <person name="Cros-Aarteil S."/>
            <person name="Calhoun S."/>
            <person name="Haridas S."/>
            <person name="Kuo A."/>
            <person name="Mondo S."/>
            <person name="Pangilinan J."/>
            <person name="Riley R."/>
            <person name="Labutti K."/>
            <person name="Andreopoulos B."/>
            <person name="Lipzen A."/>
            <person name="Chen C."/>
            <person name="Yanf M."/>
            <person name="Daum C."/>
            <person name="Ng V."/>
            <person name="Clum A."/>
            <person name="Ohm R."/>
            <person name="Martin F."/>
            <person name="Silar P."/>
            <person name="Natvig D."/>
            <person name="Lalanne C."/>
            <person name="Gautier V."/>
            <person name="Ament-Velasquez S.L."/>
            <person name="Kruys A."/>
            <person name="Hutchinson M.I."/>
            <person name="Powell A.J."/>
            <person name="Barry K."/>
            <person name="Miller A.N."/>
            <person name="Grigoriev I.V."/>
            <person name="Debuchy R."/>
            <person name="Gladieux P."/>
            <person name="Thoren M.H."/>
            <person name="Johannesson H."/>
        </authorList>
    </citation>
    <scope>NUCLEOTIDE SEQUENCE</scope>
    <source>
        <strain evidence="4">CBS 731.68</strain>
    </source>
</reference>
<gene>
    <name evidence="4" type="ORF">N657DRAFT_571371</name>
</gene>
<accession>A0AAN6Z411</accession>
<dbReference type="InterPro" id="IPR003817">
    <property type="entry name" value="PS_Dcarbxylase"/>
</dbReference>
<proteinExistence type="predicted"/>
<evidence type="ECO:0000256" key="2">
    <source>
        <dbReference type="ARBA" id="ARBA00023239"/>
    </source>
</evidence>
<keyword evidence="2" id="KW-0456">Lyase</keyword>
<evidence type="ECO:0000313" key="4">
    <source>
        <dbReference type="EMBL" id="KAK4124446.1"/>
    </source>
</evidence>
<dbReference type="Proteomes" id="UP001302602">
    <property type="component" value="Unassembled WGS sequence"/>
</dbReference>
<dbReference type="Pfam" id="PF02666">
    <property type="entry name" value="PS_Dcarbxylase"/>
    <property type="match status" value="1"/>
</dbReference>
<dbReference type="GO" id="GO:0006646">
    <property type="term" value="P:phosphatidylethanolamine biosynthetic process"/>
    <property type="evidence" value="ECO:0007669"/>
    <property type="project" value="TreeGrafter"/>
</dbReference>
<organism evidence="4 5">
    <name type="scientific">Parathielavia appendiculata</name>
    <dbReference type="NCBI Taxonomy" id="2587402"/>
    <lineage>
        <taxon>Eukaryota</taxon>
        <taxon>Fungi</taxon>
        <taxon>Dikarya</taxon>
        <taxon>Ascomycota</taxon>
        <taxon>Pezizomycotina</taxon>
        <taxon>Sordariomycetes</taxon>
        <taxon>Sordariomycetidae</taxon>
        <taxon>Sordariales</taxon>
        <taxon>Chaetomiaceae</taxon>
        <taxon>Parathielavia</taxon>
    </lineage>
</organism>